<name>X8BF11_MYCXE</name>
<dbReference type="AlphaFoldDB" id="X8BF11"/>
<gene>
    <name evidence="2" type="ORF">I553_6309</name>
</gene>
<protein>
    <submittedName>
        <fullName evidence="2">Uncharacterized protein</fullName>
    </submittedName>
</protein>
<feature type="region of interest" description="Disordered" evidence="1">
    <location>
        <begin position="149"/>
        <end position="187"/>
    </location>
</feature>
<accession>X8BF11</accession>
<sequence length="187" mass="20560">MSLPIPARHPDQPRPVPAGIQLAAMVLGIDKPTPKQWRRLGEQLTVGDEPMDRLVEWMASAGMEHTRPLFDRALAEGIANVPEAPDPLREFFVRVEATPDWVDGDKLRRDSGRCAGVAPTACTSHATWRFWAATSSRVSTRPCCAPARWRRGPTSVSPRPCSGRWTSSPKAAWRPTRSATGPRSGCD</sequence>
<evidence type="ECO:0000256" key="1">
    <source>
        <dbReference type="SAM" id="MobiDB-lite"/>
    </source>
</evidence>
<comment type="caution">
    <text evidence="2">The sequence shown here is derived from an EMBL/GenBank/DDBJ whole genome shotgun (WGS) entry which is preliminary data.</text>
</comment>
<reference evidence="2" key="1">
    <citation type="submission" date="2014-01" db="EMBL/GenBank/DDBJ databases">
        <authorList>
            <person name="Brown-Elliot B."/>
            <person name="Wallace R."/>
            <person name="Lenaerts A."/>
            <person name="Ordway D."/>
            <person name="DeGroote M.A."/>
            <person name="Parker T."/>
            <person name="Sizemore C."/>
            <person name="Tallon L.J."/>
            <person name="Sadzewicz L.K."/>
            <person name="Sengamalay N."/>
            <person name="Fraser C.M."/>
            <person name="Hine E."/>
            <person name="Shefchek K.A."/>
            <person name="Das S.P."/>
            <person name="Tettelin H."/>
        </authorList>
    </citation>
    <scope>NUCLEOTIDE SEQUENCE [LARGE SCALE GENOMIC DNA]</scope>
    <source>
        <strain evidence="2">4042</strain>
    </source>
</reference>
<dbReference type="EMBL" id="JAOB01000042">
    <property type="protein sequence ID" value="EUA42449.1"/>
    <property type="molecule type" value="Genomic_DNA"/>
</dbReference>
<proteinExistence type="predicted"/>
<evidence type="ECO:0000313" key="2">
    <source>
        <dbReference type="EMBL" id="EUA42449.1"/>
    </source>
</evidence>
<organism evidence="2">
    <name type="scientific">Mycobacterium xenopi 4042</name>
    <dbReference type="NCBI Taxonomy" id="1299334"/>
    <lineage>
        <taxon>Bacteria</taxon>
        <taxon>Bacillati</taxon>
        <taxon>Actinomycetota</taxon>
        <taxon>Actinomycetes</taxon>
        <taxon>Mycobacteriales</taxon>
        <taxon>Mycobacteriaceae</taxon>
        <taxon>Mycobacterium</taxon>
    </lineage>
</organism>